<reference evidence="8 9" key="1">
    <citation type="submission" date="2018-05" db="EMBL/GenBank/DDBJ databases">
        <title>A metagenomic window into the 2 km-deep terrestrial subsurface aquifer revealed taxonomically and functionally diverse microbial community comprising novel uncultured bacterial lineages.</title>
        <authorList>
            <person name="Kadnikov V.V."/>
            <person name="Mardanov A.V."/>
            <person name="Beletsky A.V."/>
            <person name="Banks D."/>
            <person name="Pimenov N.V."/>
            <person name="Frank Y.A."/>
            <person name="Karnachuk O.V."/>
            <person name="Ravin N.V."/>
        </authorList>
    </citation>
    <scope>NUCLEOTIDE SEQUENCE [LARGE SCALE GENOMIC DNA]</scope>
    <source>
        <strain evidence="8">BY5</strain>
    </source>
</reference>
<keyword evidence="4" id="KW-0479">Metal-binding</keyword>
<dbReference type="PANTHER" id="PTHR30352:SF2">
    <property type="entry name" value="ANAEROBIC RIBONUCLEOSIDE-TRIPHOSPHATE REDUCTASE-ACTIVATING PROTEIN"/>
    <property type="match status" value="1"/>
</dbReference>
<keyword evidence="6" id="KW-0411">Iron-sulfur</keyword>
<dbReference type="GO" id="GO:0051539">
    <property type="term" value="F:4 iron, 4 sulfur cluster binding"/>
    <property type="evidence" value="ECO:0007669"/>
    <property type="project" value="UniProtKB-KW"/>
</dbReference>
<dbReference type="InterPro" id="IPR034457">
    <property type="entry name" value="Organic_radical-activating"/>
</dbReference>
<evidence type="ECO:0000256" key="5">
    <source>
        <dbReference type="ARBA" id="ARBA00023004"/>
    </source>
</evidence>
<accession>A0A367ZU28</accession>
<dbReference type="SFLD" id="SFLDS00029">
    <property type="entry name" value="Radical_SAM"/>
    <property type="match status" value="1"/>
</dbReference>
<keyword evidence="3" id="KW-0949">S-adenosyl-L-methionine</keyword>
<dbReference type="SFLD" id="SFLDG01066">
    <property type="entry name" value="organic_radical-activating_enz"/>
    <property type="match status" value="1"/>
</dbReference>
<proteinExistence type="predicted"/>
<evidence type="ECO:0000256" key="3">
    <source>
        <dbReference type="ARBA" id="ARBA00022691"/>
    </source>
</evidence>
<dbReference type="InterPro" id="IPR012837">
    <property type="entry name" value="NrdG"/>
</dbReference>
<sequence>MRIAELIKLTEVEGPGRRAALWLQGCSIRCPGCCNPEFLDPHGGQDRDPLALADELAALPVEGLTLLGGEPLDQAAELEILLRRLRARGDFGVILFTGYPWNIVRTRFPQILDCCDLVKAGPFEAAHHPDPRRWIGSTNQTIHALTDRYRNLAAAWPAARREIEIHLRGDAIVINGTPLPDTPWPGPHPLEPPAPAPRRPVLSPTLPLRRSP</sequence>
<feature type="compositionally biased region" description="Pro residues" evidence="7">
    <location>
        <begin position="180"/>
        <end position="198"/>
    </location>
</feature>
<evidence type="ECO:0000313" key="8">
    <source>
        <dbReference type="EMBL" id="RCK81654.1"/>
    </source>
</evidence>
<dbReference type="SFLD" id="SFLDG01063">
    <property type="entry name" value="activating_enzymes__group_1"/>
    <property type="match status" value="1"/>
</dbReference>
<dbReference type="SFLD" id="SFLDF00299">
    <property type="entry name" value="anaerobic_ribonucleoside-triph"/>
    <property type="match status" value="1"/>
</dbReference>
<dbReference type="Gene3D" id="3.20.20.70">
    <property type="entry name" value="Aldolase class I"/>
    <property type="match status" value="1"/>
</dbReference>
<dbReference type="Proteomes" id="UP000252355">
    <property type="component" value="Unassembled WGS sequence"/>
</dbReference>
<dbReference type="InterPro" id="IPR007197">
    <property type="entry name" value="rSAM"/>
</dbReference>
<dbReference type="SUPFAM" id="SSF102114">
    <property type="entry name" value="Radical SAM enzymes"/>
    <property type="match status" value="1"/>
</dbReference>
<comment type="cofactor">
    <cofactor evidence="1">
        <name>[4Fe-4S] cluster</name>
        <dbReference type="ChEBI" id="CHEBI:49883"/>
    </cofactor>
</comment>
<dbReference type="AlphaFoldDB" id="A0A367ZU28"/>
<evidence type="ECO:0000256" key="2">
    <source>
        <dbReference type="ARBA" id="ARBA00022485"/>
    </source>
</evidence>
<keyword evidence="5" id="KW-0408">Iron</keyword>
<feature type="region of interest" description="Disordered" evidence="7">
    <location>
        <begin position="178"/>
        <end position="212"/>
    </location>
</feature>
<dbReference type="EMBL" id="QOQW01000001">
    <property type="protein sequence ID" value="RCK81654.1"/>
    <property type="molecule type" value="Genomic_DNA"/>
</dbReference>
<evidence type="ECO:0000256" key="1">
    <source>
        <dbReference type="ARBA" id="ARBA00001966"/>
    </source>
</evidence>
<gene>
    <name evidence="8" type="ORF">OZSIB_0788</name>
</gene>
<dbReference type="GO" id="GO:0043365">
    <property type="term" value="F:[formate-C-acetyltransferase]-activating enzyme activity"/>
    <property type="evidence" value="ECO:0007669"/>
    <property type="project" value="InterPro"/>
</dbReference>
<evidence type="ECO:0000313" key="9">
    <source>
        <dbReference type="Proteomes" id="UP000252355"/>
    </source>
</evidence>
<comment type="caution">
    <text evidence="8">The sequence shown here is derived from an EMBL/GenBank/DDBJ whole genome shotgun (WGS) entry which is preliminary data.</text>
</comment>
<dbReference type="GO" id="GO:0004748">
    <property type="term" value="F:ribonucleoside-diphosphate reductase activity, thioredoxin disulfide as acceptor"/>
    <property type="evidence" value="ECO:0007669"/>
    <property type="project" value="TreeGrafter"/>
</dbReference>
<keyword evidence="2" id="KW-0004">4Fe-4S</keyword>
<protein>
    <submittedName>
        <fullName evidence="8">Ribonucleotide reductase of class III (Anaerobic), activating protein</fullName>
    </submittedName>
</protein>
<evidence type="ECO:0000256" key="7">
    <source>
        <dbReference type="SAM" id="MobiDB-lite"/>
    </source>
</evidence>
<dbReference type="InterPro" id="IPR058240">
    <property type="entry name" value="rSAM_sf"/>
</dbReference>
<dbReference type="Pfam" id="PF13353">
    <property type="entry name" value="Fer4_12"/>
    <property type="match status" value="1"/>
</dbReference>
<name>A0A367ZU28_9BACT</name>
<dbReference type="GO" id="GO:0046872">
    <property type="term" value="F:metal ion binding"/>
    <property type="evidence" value="ECO:0007669"/>
    <property type="project" value="UniProtKB-KW"/>
</dbReference>
<dbReference type="CDD" id="cd01335">
    <property type="entry name" value="Radical_SAM"/>
    <property type="match status" value="1"/>
</dbReference>
<organism evidence="8 9">
    <name type="scientific">Candidatus Ozemobacter sibiricus</name>
    <dbReference type="NCBI Taxonomy" id="2268124"/>
    <lineage>
        <taxon>Bacteria</taxon>
        <taxon>Candidatus Ozemobacteria</taxon>
        <taxon>Candidatus Ozemobacterales</taxon>
        <taxon>Candidatus Ozemobacteraceae</taxon>
        <taxon>Candidatus Ozemobacter</taxon>
    </lineage>
</organism>
<evidence type="ECO:0000256" key="6">
    <source>
        <dbReference type="ARBA" id="ARBA00023014"/>
    </source>
</evidence>
<dbReference type="InterPro" id="IPR013785">
    <property type="entry name" value="Aldolase_TIM"/>
</dbReference>
<dbReference type="PANTHER" id="PTHR30352">
    <property type="entry name" value="PYRUVATE FORMATE-LYASE-ACTIVATING ENZYME"/>
    <property type="match status" value="1"/>
</dbReference>
<evidence type="ECO:0000256" key="4">
    <source>
        <dbReference type="ARBA" id="ARBA00022723"/>
    </source>
</evidence>